<organism evidence="2 3">
    <name type="scientific">Parafrankia colletiae</name>
    <dbReference type="NCBI Taxonomy" id="573497"/>
    <lineage>
        <taxon>Bacteria</taxon>
        <taxon>Bacillati</taxon>
        <taxon>Actinomycetota</taxon>
        <taxon>Actinomycetes</taxon>
        <taxon>Frankiales</taxon>
        <taxon>Frankiaceae</taxon>
        <taxon>Parafrankia</taxon>
    </lineage>
</organism>
<dbReference type="GO" id="GO:0003700">
    <property type="term" value="F:DNA-binding transcription factor activity"/>
    <property type="evidence" value="ECO:0007669"/>
    <property type="project" value="InterPro"/>
</dbReference>
<protein>
    <submittedName>
        <fullName evidence="2">MarR family transcriptional regulator</fullName>
    </submittedName>
</protein>
<dbReference type="PANTHER" id="PTHR33164">
    <property type="entry name" value="TRANSCRIPTIONAL REGULATOR, MARR FAMILY"/>
    <property type="match status" value="1"/>
</dbReference>
<evidence type="ECO:0000313" key="2">
    <source>
        <dbReference type="EMBL" id="OHV32711.1"/>
    </source>
</evidence>
<sequence length="155" mass="17179">MQEPRWLDEREMAAWLGFLEASNRLMRLVEHQLKVDSGLSHAQYEILVRLSGAPDGALRMTELADLMVTSKSGLTYQVAQLEKAGLVERRSCPTDDRGILAVVTDDGRRKLESAAPGHVALVRDCLIDLLTPEQRDTIAVALGSVNDTLRLRARS</sequence>
<dbReference type="InterPro" id="IPR039422">
    <property type="entry name" value="MarR/SlyA-like"/>
</dbReference>
<dbReference type="Gene3D" id="1.10.10.10">
    <property type="entry name" value="Winged helix-like DNA-binding domain superfamily/Winged helix DNA-binding domain"/>
    <property type="match status" value="1"/>
</dbReference>
<dbReference type="InterPro" id="IPR036388">
    <property type="entry name" value="WH-like_DNA-bd_sf"/>
</dbReference>
<dbReference type="AlphaFoldDB" id="A0A1S1QGZ8"/>
<dbReference type="InterPro" id="IPR000835">
    <property type="entry name" value="HTH_MarR-typ"/>
</dbReference>
<reference evidence="3" key="1">
    <citation type="submission" date="2016-07" db="EMBL/GenBank/DDBJ databases">
        <title>Sequence Frankia sp. strain CcI1.17.</title>
        <authorList>
            <person name="Ghodhbane-Gtari F."/>
            <person name="Swanson E."/>
            <person name="Gueddou A."/>
            <person name="Morris K."/>
            <person name="Hezbri K."/>
            <person name="Ktari A."/>
            <person name="Nouioui I."/>
            <person name="Abebe-Akele F."/>
            <person name="Simpson S."/>
            <person name="Thomas K."/>
            <person name="Gtari M."/>
            <person name="Tisa L.S."/>
            <person name="Hurst S."/>
        </authorList>
    </citation>
    <scope>NUCLEOTIDE SEQUENCE [LARGE SCALE GENOMIC DNA]</scope>
    <source>
        <strain evidence="3">Cc1.17</strain>
    </source>
</reference>
<accession>A0A1S1QGZ8</accession>
<dbReference type="SMART" id="SM00347">
    <property type="entry name" value="HTH_MARR"/>
    <property type="match status" value="1"/>
</dbReference>
<dbReference type="EMBL" id="MBLM01000137">
    <property type="protein sequence ID" value="OHV32711.1"/>
    <property type="molecule type" value="Genomic_DNA"/>
</dbReference>
<dbReference type="GO" id="GO:0006950">
    <property type="term" value="P:response to stress"/>
    <property type="evidence" value="ECO:0007669"/>
    <property type="project" value="TreeGrafter"/>
</dbReference>
<proteinExistence type="predicted"/>
<keyword evidence="3" id="KW-1185">Reference proteome</keyword>
<dbReference type="PANTHER" id="PTHR33164:SF99">
    <property type="entry name" value="MARR FAMILY REGULATORY PROTEIN"/>
    <property type="match status" value="1"/>
</dbReference>
<name>A0A1S1QGZ8_9ACTN</name>
<dbReference type="PROSITE" id="PS50995">
    <property type="entry name" value="HTH_MARR_2"/>
    <property type="match status" value="1"/>
</dbReference>
<dbReference type="Pfam" id="PF12802">
    <property type="entry name" value="MarR_2"/>
    <property type="match status" value="1"/>
</dbReference>
<dbReference type="InterPro" id="IPR036390">
    <property type="entry name" value="WH_DNA-bd_sf"/>
</dbReference>
<dbReference type="RefSeq" id="WP_071087674.1">
    <property type="nucleotide sequence ID" value="NZ_MBLM01000137.1"/>
</dbReference>
<comment type="caution">
    <text evidence="2">The sequence shown here is derived from an EMBL/GenBank/DDBJ whole genome shotgun (WGS) entry which is preliminary data.</text>
</comment>
<evidence type="ECO:0000313" key="3">
    <source>
        <dbReference type="Proteomes" id="UP000179627"/>
    </source>
</evidence>
<gene>
    <name evidence="2" type="ORF">CC117_24495</name>
</gene>
<dbReference type="SUPFAM" id="SSF46785">
    <property type="entry name" value="Winged helix' DNA-binding domain"/>
    <property type="match status" value="1"/>
</dbReference>
<dbReference type="Proteomes" id="UP000179627">
    <property type="component" value="Unassembled WGS sequence"/>
</dbReference>
<evidence type="ECO:0000259" key="1">
    <source>
        <dbReference type="PROSITE" id="PS50995"/>
    </source>
</evidence>
<feature type="domain" description="HTH marR-type" evidence="1">
    <location>
        <begin position="1"/>
        <end position="147"/>
    </location>
</feature>
<dbReference type="OrthoDB" id="5432081at2"/>